<name>A0ABT3J8T9_9RHOB</name>
<dbReference type="SUPFAM" id="SSF52540">
    <property type="entry name" value="P-loop containing nucleoside triphosphate hydrolases"/>
    <property type="match status" value="1"/>
</dbReference>
<dbReference type="Gene3D" id="3.40.50.300">
    <property type="entry name" value="P-loop containing nucleotide triphosphate hydrolases"/>
    <property type="match status" value="1"/>
</dbReference>
<dbReference type="RefSeq" id="WP_264773402.1">
    <property type="nucleotide sequence ID" value="NZ_JAPDOG010000031.1"/>
</dbReference>
<dbReference type="InterPro" id="IPR027417">
    <property type="entry name" value="P-loop_NTPase"/>
</dbReference>
<accession>A0ABT3J8T9</accession>
<evidence type="ECO:0000313" key="1">
    <source>
        <dbReference type="EMBL" id="MCW3784099.1"/>
    </source>
</evidence>
<protein>
    <submittedName>
        <fullName evidence="1">Sulfotransferase family protein</fullName>
    </submittedName>
</protein>
<keyword evidence="2" id="KW-1185">Reference proteome</keyword>
<proteinExistence type="predicted"/>
<organism evidence="1 2">
    <name type="scientific">Defluviimonas salinarum</name>
    <dbReference type="NCBI Taxonomy" id="2992147"/>
    <lineage>
        <taxon>Bacteria</taxon>
        <taxon>Pseudomonadati</taxon>
        <taxon>Pseudomonadota</taxon>
        <taxon>Alphaproteobacteria</taxon>
        <taxon>Rhodobacterales</taxon>
        <taxon>Paracoccaceae</taxon>
        <taxon>Albidovulum</taxon>
    </lineage>
</organism>
<dbReference type="EMBL" id="JAPDOG010000031">
    <property type="protein sequence ID" value="MCW3784099.1"/>
    <property type="molecule type" value="Genomic_DNA"/>
</dbReference>
<reference evidence="1 2" key="1">
    <citation type="submission" date="2022-10" db="EMBL/GenBank/DDBJ databases">
        <title>Defluviimonas sp. CAU 1641 isolated from mud.</title>
        <authorList>
            <person name="Kim W."/>
        </authorList>
    </citation>
    <scope>NUCLEOTIDE SEQUENCE [LARGE SCALE GENOMIC DNA]</scope>
    <source>
        <strain evidence="1 2">CAU 1641</strain>
    </source>
</reference>
<gene>
    <name evidence="1" type="ORF">OM960_21410</name>
</gene>
<comment type="caution">
    <text evidence="1">The sequence shown here is derived from an EMBL/GenBank/DDBJ whole genome shotgun (WGS) entry which is preliminary data.</text>
</comment>
<evidence type="ECO:0000313" key="2">
    <source>
        <dbReference type="Proteomes" id="UP001207582"/>
    </source>
</evidence>
<sequence length="218" mass="24627">MILSRGRRYIFIHIPKTGGTALALALESRAMKDDVLVGDTPKAKQRRRRLKGVETAGRLWKHATLADIEGLARPEEIAAFFVVTLVRNPWDRVVSYYHWLKAQSFDHPAVTLARRRDFSGFLNAPETRAALAGHPYARYVTTGAGRERCDLFLRLEHLDEDIRPFEAHLGFRLAPLAVANLSDRARDWRRYYSDADAGTVAEVCAADISRFGYAFDPA</sequence>
<dbReference type="Proteomes" id="UP001207582">
    <property type="component" value="Unassembled WGS sequence"/>
</dbReference>